<feature type="transmembrane region" description="Helical" evidence="1">
    <location>
        <begin position="60"/>
        <end position="81"/>
    </location>
</feature>
<organism evidence="2 3">
    <name type="scientific">Phascolarctobacterium succinatutens</name>
    <dbReference type="NCBI Taxonomy" id="626940"/>
    <lineage>
        <taxon>Bacteria</taxon>
        <taxon>Bacillati</taxon>
        <taxon>Bacillota</taxon>
        <taxon>Negativicutes</taxon>
        <taxon>Acidaminococcales</taxon>
        <taxon>Acidaminococcaceae</taxon>
        <taxon>Phascolarctobacterium</taxon>
    </lineage>
</organism>
<dbReference type="STRING" id="626940.BHW43_07630"/>
<feature type="transmembrane region" description="Helical" evidence="1">
    <location>
        <begin position="216"/>
        <end position="238"/>
    </location>
</feature>
<accession>A0A1Q6R3V5</accession>
<dbReference type="Pfam" id="PF11299">
    <property type="entry name" value="DUF3100"/>
    <property type="match status" value="1"/>
</dbReference>
<gene>
    <name evidence="2" type="ORF">BHW43_07630</name>
</gene>
<dbReference type="InterPro" id="IPR021450">
    <property type="entry name" value="DUF3100"/>
</dbReference>
<evidence type="ECO:0008006" key="4">
    <source>
        <dbReference type="Google" id="ProtNLM"/>
    </source>
</evidence>
<feature type="transmembrane region" description="Helical" evidence="1">
    <location>
        <begin position="184"/>
        <end position="209"/>
    </location>
</feature>
<keyword evidence="1" id="KW-0812">Transmembrane</keyword>
<evidence type="ECO:0000313" key="3">
    <source>
        <dbReference type="Proteomes" id="UP000186777"/>
    </source>
</evidence>
<dbReference type="EMBL" id="MNTG01000034">
    <property type="protein sequence ID" value="OLA37037.1"/>
    <property type="molecule type" value="Genomic_DNA"/>
</dbReference>
<keyword evidence="1" id="KW-1133">Transmembrane helix</keyword>
<proteinExistence type="predicted"/>
<comment type="caution">
    <text evidence="2">The sequence shown here is derived from an EMBL/GenBank/DDBJ whole genome shotgun (WGS) entry which is preliminary data.</text>
</comment>
<evidence type="ECO:0000256" key="1">
    <source>
        <dbReference type="SAM" id="Phobius"/>
    </source>
</evidence>
<dbReference type="AlphaFoldDB" id="A0A1Q6R3V5"/>
<evidence type="ECO:0000313" key="2">
    <source>
        <dbReference type="EMBL" id="OLA37037.1"/>
    </source>
</evidence>
<protein>
    <recommendedName>
        <fullName evidence="4">DUF3100 domain-containing protein</fullName>
    </recommendedName>
</protein>
<name>A0A1Q6R3V5_9FIRM</name>
<keyword evidence="1" id="KW-0472">Membrane</keyword>
<feature type="transmembrane region" description="Helical" evidence="1">
    <location>
        <begin position="31"/>
        <end position="48"/>
    </location>
</feature>
<feature type="transmembrane region" description="Helical" evidence="1">
    <location>
        <begin position="101"/>
        <end position="119"/>
    </location>
</feature>
<dbReference type="RefSeq" id="WP_021719543.1">
    <property type="nucleotide sequence ID" value="NZ_CALJWU010000031.1"/>
</dbReference>
<dbReference type="Proteomes" id="UP000186777">
    <property type="component" value="Unassembled WGS sequence"/>
</dbReference>
<feature type="transmembrane region" description="Helical" evidence="1">
    <location>
        <begin position="156"/>
        <end position="178"/>
    </location>
</feature>
<sequence>MKNIKLHAIILALIIVSELIGTHTLKFGIGRIVLLPMLYALLLGILTTPKFLNLSGRKEMLDASSLVGVTLMLLMARYGTLVGPTLPKILAASPALILQEFGNLGTVLLGVPVAVYLGLKRETIGAAHSIAREPNVALIGEKFGLDSSEGRGVMGVYIAGTVFGTIFFGLMASVAASVLPIHPYALAMASGVGSASMMTAAVGSLAAMYPNMADQLAAFGAASNMLSGLDGLYMSVWLGLPMTEWLYKKCYKMKYGVLPEADKKGEEA</sequence>
<reference evidence="2 3" key="1">
    <citation type="journal article" date="2016" name="Nat. Biotechnol.">
        <title>Measurement of bacterial replication rates in microbial communities.</title>
        <authorList>
            <person name="Brown C.T."/>
            <person name="Olm M.R."/>
            <person name="Thomas B.C."/>
            <person name="Banfield J.F."/>
        </authorList>
    </citation>
    <scope>NUCLEOTIDE SEQUENCE [LARGE SCALE GENOMIC DNA]</scope>
    <source>
        <strain evidence="2">46_33</strain>
    </source>
</reference>